<evidence type="ECO:0000256" key="4">
    <source>
        <dbReference type="ARBA" id="ARBA00022741"/>
    </source>
</evidence>
<dbReference type="PANTHER" id="PTHR42711">
    <property type="entry name" value="ABC TRANSPORTER ATP-BINDING PROTEIN"/>
    <property type="match status" value="1"/>
</dbReference>
<keyword evidence="5 8" id="KW-0067">ATP-binding</keyword>
<keyword evidence="3" id="KW-0813">Transport</keyword>
<evidence type="ECO:0000313" key="8">
    <source>
        <dbReference type="EMBL" id="EFM47970.1"/>
    </source>
</evidence>
<dbReference type="InterPro" id="IPR003439">
    <property type="entry name" value="ABC_transporter-like_ATP-bd"/>
</dbReference>
<dbReference type="STRING" id="553207.HMPREF0299_5627"/>
<dbReference type="AlphaFoldDB" id="E0DIW3"/>
<dbReference type="Pfam" id="PF00005">
    <property type="entry name" value="ABC_tran"/>
    <property type="match status" value="1"/>
</dbReference>
<dbReference type="PANTHER" id="PTHR42711:SF5">
    <property type="entry name" value="ABC TRANSPORTER ATP-BINDING PROTEIN NATA"/>
    <property type="match status" value="1"/>
</dbReference>
<feature type="domain" description="ABC transporter" evidence="7">
    <location>
        <begin position="8"/>
        <end position="233"/>
    </location>
</feature>
<evidence type="ECO:0000256" key="5">
    <source>
        <dbReference type="ARBA" id="ARBA00022840"/>
    </source>
</evidence>
<dbReference type="PROSITE" id="PS50893">
    <property type="entry name" value="ABC_TRANSPORTER_2"/>
    <property type="match status" value="1"/>
</dbReference>
<comment type="similarity">
    <text evidence="2">Belongs to the ABC transporter superfamily.</text>
</comment>
<dbReference type="SMART" id="SM00382">
    <property type="entry name" value="AAA"/>
    <property type="match status" value="1"/>
</dbReference>
<dbReference type="InterPro" id="IPR050763">
    <property type="entry name" value="ABC_transporter_ATP-binding"/>
</dbReference>
<evidence type="ECO:0000256" key="3">
    <source>
        <dbReference type="ARBA" id="ARBA00022448"/>
    </source>
</evidence>
<dbReference type="GO" id="GO:0005524">
    <property type="term" value="F:ATP binding"/>
    <property type="evidence" value="ECO:0007669"/>
    <property type="project" value="UniProtKB-KW"/>
</dbReference>
<keyword evidence="9" id="KW-1185">Reference proteome</keyword>
<organism evidence="8 9">
    <name type="scientific">Corynebacterium matruchotii ATCC 14266</name>
    <dbReference type="NCBI Taxonomy" id="553207"/>
    <lineage>
        <taxon>Bacteria</taxon>
        <taxon>Bacillati</taxon>
        <taxon>Actinomycetota</taxon>
        <taxon>Actinomycetes</taxon>
        <taxon>Mycobacteriales</taxon>
        <taxon>Corynebacteriaceae</taxon>
        <taxon>Corynebacterium</taxon>
    </lineage>
</organism>
<dbReference type="CDD" id="cd03230">
    <property type="entry name" value="ABC_DR_subfamily_A"/>
    <property type="match status" value="1"/>
</dbReference>
<evidence type="ECO:0000259" key="7">
    <source>
        <dbReference type="PROSITE" id="PS50893"/>
    </source>
</evidence>
<evidence type="ECO:0000256" key="6">
    <source>
        <dbReference type="ARBA" id="ARBA00023251"/>
    </source>
</evidence>
<dbReference type="GO" id="GO:0016887">
    <property type="term" value="F:ATP hydrolysis activity"/>
    <property type="evidence" value="ECO:0007669"/>
    <property type="project" value="InterPro"/>
</dbReference>
<dbReference type="EMBL" id="ACSH02000008">
    <property type="protein sequence ID" value="EFM47970.1"/>
    <property type="molecule type" value="Genomic_DNA"/>
</dbReference>
<comment type="caution">
    <text evidence="8">The sequence shown here is derived from an EMBL/GenBank/DDBJ whole genome shotgun (WGS) entry which is preliminary data.</text>
</comment>
<reference evidence="8" key="1">
    <citation type="submission" date="2010-08" db="EMBL/GenBank/DDBJ databases">
        <authorList>
            <person name="Harkins D.M."/>
            <person name="Madupu R."/>
            <person name="Durkin A.S."/>
            <person name="Torralba M."/>
            <person name="Methe B."/>
            <person name="Sutton G.G."/>
            <person name="Nelson K.E."/>
        </authorList>
    </citation>
    <scope>NUCLEOTIDE SEQUENCE [LARGE SCALE GENOMIC DNA]</scope>
    <source>
        <strain evidence="8">ATCC 14266</strain>
    </source>
</reference>
<keyword evidence="4" id="KW-0547">Nucleotide-binding</keyword>
<dbReference type="GO" id="GO:0005886">
    <property type="term" value="C:plasma membrane"/>
    <property type="evidence" value="ECO:0007669"/>
    <property type="project" value="UniProtKB-SubCell"/>
</dbReference>
<keyword evidence="6" id="KW-0046">Antibiotic resistance</keyword>
<name>E0DIW3_9CORY</name>
<dbReference type="Proteomes" id="UP000004218">
    <property type="component" value="Unassembled WGS sequence"/>
</dbReference>
<dbReference type="InterPro" id="IPR017871">
    <property type="entry name" value="ABC_transporter-like_CS"/>
</dbReference>
<dbReference type="InterPro" id="IPR003593">
    <property type="entry name" value="AAA+_ATPase"/>
</dbReference>
<sequence length="306" mass="33378">MITMPPAIQCLDSSRYFPKVKANDHINLTIESHQIFGLLGPNGCGKTTLLHQLQGLDAPTSGTVKVLGLDPRRDRQELMARIGTQLQEARVIPRLKVIEVLTTFGSFYPQSQDPMTVLESVGLAAKAGAFVDKLSGGQRQRVFIALALIHNPELLFFDELTSALDPQSRLKIWDILRDLKAAGRTVILTTHSMEEAQTLCDRIAIMDAGHIIAEGTPDELIDEFTQGSTLKFSVSGTVQLAPLEKISGVTSVDIQGQDVTIIGKGDFTPHVMQVLTDQHVSPAHMSLNPATLEDVFLHLTGRSLQA</sequence>
<dbReference type="Gene3D" id="3.40.50.300">
    <property type="entry name" value="P-loop containing nucleotide triphosphate hydrolases"/>
    <property type="match status" value="1"/>
</dbReference>
<gene>
    <name evidence="8" type="ORF">HMPREF0299_5627</name>
</gene>
<comment type="subcellular location">
    <subcellularLocation>
        <location evidence="1">Cell membrane</location>
        <topology evidence="1">Peripheral membrane protein</topology>
    </subcellularLocation>
</comment>
<evidence type="ECO:0000256" key="1">
    <source>
        <dbReference type="ARBA" id="ARBA00004202"/>
    </source>
</evidence>
<accession>E0DIW3</accession>
<dbReference type="GO" id="GO:0046677">
    <property type="term" value="P:response to antibiotic"/>
    <property type="evidence" value="ECO:0007669"/>
    <property type="project" value="UniProtKB-KW"/>
</dbReference>
<evidence type="ECO:0000313" key="9">
    <source>
        <dbReference type="Proteomes" id="UP000004218"/>
    </source>
</evidence>
<dbReference type="PROSITE" id="PS00211">
    <property type="entry name" value="ABC_TRANSPORTER_1"/>
    <property type="match status" value="1"/>
</dbReference>
<protein>
    <submittedName>
        <fullName evidence="8">ABC transporter, ATP-binding protein</fullName>
    </submittedName>
</protein>
<dbReference type="SUPFAM" id="SSF52540">
    <property type="entry name" value="P-loop containing nucleoside triphosphate hydrolases"/>
    <property type="match status" value="1"/>
</dbReference>
<evidence type="ECO:0000256" key="2">
    <source>
        <dbReference type="ARBA" id="ARBA00005417"/>
    </source>
</evidence>
<dbReference type="InterPro" id="IPR027417">
    <property type="entry name" value="P-loop_NTPase"/>
</dbReference>
<dbReference type="eggNOG" id="COG1131">
    <property type="taxonomic scope" value="Bacteria"/>
</dbReference>
<proteinExistence type="inferred from homology"/>